<reference evidence="2" key="1">
    <citation type="submission" date="2021-07" db="EMBL/GenBank/DDBJ databases">
        <authorList>
            <person name="Durling M."/>
        </authorList>
    </citation>
    <scope>NUCLEOTIDE SEQUENCE</scope>
</reference>
<organism evidence="2 3">
    <name type="scientific">Hymenoscyphus fraxineus</name>
    <dbReference type="NCBI Taxonomy" id="746836"/>
    <lineage>
        <taxon>Eukaryota</taxon>
        <taxon>Fungi</taxon>
        <taxon>Dikarya</taxon>
        <taxon>Ascomycota</taxon>
        <taxon>Pezizomycotina</taxon>
        <taxon>Leotiomycetes</taxon>
        <taxon>Helotiales</taxon>
        <taxon>Helotiaceae</taxon>
        <taxon>Hymenoscyphus</taxon>
    </lineage>
</organism>
<evidence type="ECO:0000313" key="2">
    <source>
        <dbReference type="EMBL" id="CAG8961522.1"/>
    </source>
</evidence>
<name>A0A9N9Q186_9HELO</name>
<evidence type="ECO:0000313" key="3">
    <source>
        <dbReference type="Proteomes" id="UP000696280"/>
    </source>
</evidence>
<evidence type="ECO:0000256" key="1">
    <source>
        <dbReference type="SAM" id="MobiDB-lite"/>
    </source>
</evidence>
<dbReference type="EMBL" id="CAJVRL010000112">
    <property type="protein sequence ID" value="CAG8961522.1"/>
    <property type="molecule type" value="Genomic_DNA"/>
</dbReference>
<proteinExistence type="predicted"/>
<gene>
    <name evidence="2" type="ORF">HYFRA_00013939</name>
</gene>
<protein>
    <submittedName>
        <fullName evidence="2">Uncharacterized protein</fullName>
    </submittedName>
</protein>
<comment type="caution">
    <text evidence="2">The sequence shown here is derived from an EMBL/GenBank/DDBJ whole genome shotgun (WGS) entry which is preliminary data.</text>
</comment>
<dbReference type="Proteomes" id="UP000696280">
    <property type="component" value="Unassembled WGS sequence"/>
</dbReference>
<feature type="region of interest" description="Disordered" evidence="1">
    <location>
        <begin position="1"/>
        <end position="24"/>
    </location>
</feature>
<keyword evidence="3" id="KW-1185">Reference proteome</keyword>
<accession>A0A9N9Q186</accession>
<dbReference type="AlphaFoldDB" id="A0A9N9Q186"/>
<sequence length="98" mass="11032">MSSETLSPSIRPFRRFKDQHVPSPHNGHYQDIGIFVRQIVNFIETGGSKVNSFYRVQSAAVEIRNLSLSTMSGLLEYSLKLLGWSPKAAMHTHSSQKV</sequence>